<evidence type="ECO:0000256" key="1">
    <source>
        <dbReference type="SAM" id="MobiDB-lite"/>
    </source>
</evidence>
<dbReference type="EMBL" id="JAHVJA010000001">
    <property type="protein sequence ID" value="MBY6138408.1"/>
    <property type="molecule type" value="Genomic_DNA"/>
</dbReference>
<dbReference type="PANTHER" id="PTHR36505:SF1">
    <property type="entry name" value="BLR1072 PROTEIN"/>
    <property type="match status" value="1"/>
</dbReference>
<dbReference type="InterPro" id="IPR011033">
    <property type="entry name" value="PRC_barrel-like_sf"/>
</dbReference>
<dbReference type="Pfam" id="PF05239">
    <property type="entry name" value="PRC"/>
    <property type="match status" value="1"/>
</dbReference>
<reference evidence="4 5" key="1">
    <citation type="submission" date="2021-06" db="EMBL/GenBank/DDBJ databases">
        <title>50 bacteria genomes isolated from Dapeng, Shenzhen, China.</title>
        <authorList>
            <person name="Zheng W."/>
            <person name="Yu S."/>
            <person name="Huang Y."/>
        </authorList>
    </citation>
    <scope>NUCLEOTIDE SEQUENCE [LARGE SCALE GENOMIC DNA]</scope>
    <source>
        <strain evidence="4 5">DP1N14-2</strain>
    </source>
</reference>
<dbReference type="PANTHER" id="PTHR36505">
    <property type="entry name" value="BLR1072 PROTEIN"/>
    <property type="match status" value="1"/>
</dbReference>
<evidence type="ECO:0000313" key="5">
    <source>
        <dbReference type="Proteomes" id="UP000766629"/>
    </source>
</evidence>
<evidence type="ECO:0000256" key="2">
    <source>
        <dbReference type="SAM" id="SignalP"/>
    </source>
</evidence>
<feature type="domain" description="PRC-barrel" evidence="3">
    <location>
        <begin position="62"/>
        <end position="126"/>
    </location>
</feature>
<feature type="chain" id="PRO_5045522256" evidence="2">
    <location>
        <begin position="22"/>
        <end position="179"/>
    </location>
</feature>
<accession>A0ABS7NB37</accession>
<dbReference type="Gene3D" id="2.30.30.240">
    <property type="entry name" value="PRC-barrel domain"/>
    <property type="match status" value="1"/>
</dbReference>
<keyword evidence="2" id="KW-0732">Signal</keyword>
<evidence type="ECO:0000259" key="3">
    <source>
        <dbReference type="Pfam" id="PF05239"/>
    </source>
</evidence>
<proteinExistence type="predicted"/>
<comment type="caution">
    <text evidence="4">The sequence shown here is derived from an EMBL/GenBank/DDBJ whole genome shotgun (WGS) entry which is preliminary data.</text>
</comment>
<dbReference type="InterPro" id="IPR027275">
    <property type="entry name" value="PRC-brl_dom"/>
</dbReference>
<keyword evidence="5" id="KW-1185">Reference proteome</keyword>
<sequence length="179" mass="19028">MRTLIKQIALVSVLTSAPAIALSQTAEPAEEPETSGQAGLETGAVEPTIAPIEGQIILQSENTILAKDLIGRTVFSHEGEVAGDINDMIINFDGTVEGVVVGVGGFLGIGEKEVAIELKKIKLGSRDDGSMLLILNATREELEASPEFKSARDQKIEFQTETSMQNLEDGLPPATEPEE</sequence>
<feature type="region of interest" description="Disordered" evidence="1">
    <location>
        <begin position="159"/>
        <end position="179"/>
    </location>
</feature>
<dbReference type="RefSeq" id="WP_222507265.1">
    <property type="nucleotide sequence ID" value="NZ_JAHVJA010000001.1"/>
</dbReference>
<protein>
    <submittedName>
        <fullName evidence="4">PRC-barrel domain-containing protein</fullName>
    </submittedName>
</protein>
<dbReference type="SUPFAM" id="SSF50346">
    <property type="entry name" value="PRC-barrel domain"/>
    <property type="match status" value="1"/>
</dbReference>
<organism evidence="4 5">
    <name type="scientific">Leisingera daeponensis</name>
    <dbReference type="NCBI Taxonomy" id="405746"/>
    <lineage>
        <taxon>Bacteria</taxon>
        <taxon>Pseudomonadati</taxon>
        <taxon>Pseudomonadota</taxon>
        <taxon>Alphaproteobacteria</taxon>
        <taxon>Rhodobacterales</taxon>
        <taxon>Roseobacteraceae</taxon>
        <taxon>Leisingera</taxon>
    </lineage>
</organism>
<evidence type="ECO:0000313" key="4">
    <source>
        <dbReference type="EMBL" id="MBY6138408.1"/>
    </source>
</evidence>
<feature type="signal peptide" evidence="2">
    <location>
        <begin position="1"/>
        <end position="21"/>
    </location>
</feature>
<dbReference type="Proteomes" id="UP000766629">
    <property type="component" value="Unassembled WGS sequence"/>
</dbReference>
<gene>
    <name evidence="4" type="ORF">KUV26_03080</name>
</gene>
<name>A0ABS7NB37_9RHOB</name>